<evidence type="ECO:0000313" key="1">
    <source>
        <dbReference type="EMBL" id="OBK86338.1"/>
    </source>
</evidence>
<dbReference type="InterPro" id="IPR004027">
    <property type="entry name" value="SEC_C_motif"/>
</dbReference>
<dbReference type="Pfam" id="PF02810">
    <property type="entry name" value="SEC-C"/>
    <property type="match status" value="1"/>
</dbReference>
<dbReference type="SUPFAM" id="SSF103642">
    <property type="entry name" value="Sec-C motif"/>
    <property type="match status" value="1"/>
</dbReference>
<name>A0A1A3TUL5_MYCSD</name>
<proteinExistence type="predicted"/>
<dbReference type="EMBL" id="LZMF01000093">
    <property type="protein sequence ID" value="OBK86338.1"/>
    <property type="molecule type" value="Genomic_DNA"/>
</dbReference>
<protein>
    <submittedName>
        <fullName evidence="1">Zinc-binding protein</fullName>
    </submittedName>
</protein>
<reference evidence="2" key="1">
    <citation type="submission" date="2016-06" db="EMBL/GenBank/DDBJ databases">
        <authorList>
            <person name="Sutton G."/>
            <person name="Brinkac L."/>
            <person name="Sanka R."/>
            <person name="Adams M."/>
            <person name="Lau E."/>
            <person name="Garcia-Basteiro A."/>
            <person name="Lopez-Varela E."/>
            <person name="Palencia S."/>
        </authorList>
    </citation>
    <scope>NUCLEOTIDE SEQUENCE [LARGE SCALE GENOMIC DNA]</scope>
    <source>
        <strain evidence="2">1274684.2</strain>
    </source>
</reference>
<dbReference type="AlphaFoldDB" id="A0A1A3TUL5"/>
<organism evidence="1 2">
    <name type="scientific">Mycolicibacter sinensis (strain JDM601)</name>
    <name type="common">Mycobacterium sinense</name>
    <dbReference type="NCBI Taxonomy" id="875328"/>
    <lineage>
        <taxon>Bacteria</taxon>
        <taxon>Bacillati</taxon>
        <taxon>Actinomycetota</taxon>
        <taxon>Actinomycetes</taxon>
        <taxon>Mycobacteriales</taxon>
        <taxon>Mycobacteriaceae</taxon>
        <taxon>Mycolicibacter</taxon>
    </lineage>
</organism>
<accession>A0A1A3TUL5</accession>
<dbReference type="Gene3D" id="3.10.450.50">
    <property type="match status" value="1"/>
</dbReference>
<comment type="caution">
    <text evidence="1">The sequence shown here is derived from an EMBL/GenBank/DDBJ whole genome shotgun (WGS) entry which is preliminary data.</text>
</comment>
<sequence>MSTVTEPSDAVPTLAAILTDHGPASKDDIADRLREAGLADPDAVIDELLNEFSCPARPLPDGRWVWLPAVLAGRVFTHRLTAEELTHDLLTVSPDLAPLAELCDDDYPDLADGSPVSVVVPGYDDELLEERGIPLELVDEPGALLLSPGTLAGLGVAAGDLLGMRLTDKGIGLEPVTAATDTTLGDRLTALLDADESPSHFASVVWAACAADPALFTSPLAPLGEIADAHGLARSGSWLAPAGFDFPRWRFEGRCALLADRYGLDAEDAFAVVTLLEFYRRIGGLLGLVDGEGPAEGQGRVDDNVAAVIGEVGAALVDPLLAEVFVAETEADGAWGGAALGLFAETLEPKVPRSARVATRWLQAVACERLGDIAGGEDALLAAESLDPHWPLPLFDLARLASDRGDAEAGLELLRRAGAGSEHPLVHLLEQHRAAPRNDVGRNEPCWCGSGRKYKKCHLGGEQLSLAERVGWLYAKAHQQLRGGEWGELLAAVGYERVRHLEDELDDLLTEARADPLAIDTVLFEGGAFAEFLELRGELLPDDERQLAQQWLGVPRSVFEVEQVQPGHGVTVRDVRTGEVIEVTERGRALQPGQLICSRALPTGEGFAFFGGIDPVPPHERDELLALLDDEPDPVELVGFLSRWLAEPGLDDDQ</sequence>
<gene>
    <name evidence="1" type="ORF">A5648_05815</name>
</gene>
<dbReference type="Proteomes" id="UP000093759">
    <property type="component" value="Unassembled WGS sequence"/>
</dbReference>
<evidence type="ECO:0000313" key="2">
    <source>
        <dbReference type="Proteomes" id="UP000093759"/>
    </source>
</evidence>